<evidence type="ECO:0000313" key="2">
    <source>
        <dbReference type="EMBL" id="MBF6353733.1"/>
    </source>
</evidence>
<dbReference type="EMBL" id="JADLQN010000001">
    <property type="protein sequence ID" value="MBF6353733.1"/>
    <property type="molecule type" value="Genomic_DNA"/>
</dbReference>
<accession>A0ABS0D7I0</accession>
<dbReference type="InterPro" id="IPR026816">
    <property type="entry name" value="Flavodoxin_dom"/>
</dbReference>
<dbReference type="InterPro" id="IPR001226">
    <property type="entry name" value="Flavodoxin_CS"/>
</dbReference>
<dbReference type="RefSeq" id="WP_195000600.1">
    <property type="nucleotide sequence ID" value="NZ_JADLQN010000001.1"/>
</dbReference>
<dbReference type="Pfam" id="PF12724">
    <property type="entry name" value="Flavodoxin_5"/>
    <property type="match status" value="1"/>
</dbReference>
<evidence type="ECO:0000313" key="3">
    <source>
        <dbReference type="Proteomes" id="UP000707731"/>
    </source>
</evidence>
<keyword evidence="3" id="KW-1185">Reference proteome</keyword>
<dbReference type="InterPro" id="IPR052200">
    <property type="entry name" value="Protoporphyrinogen_IX_DH"/>
</dbReference>
<name>A0ABS0D7I0_9NOCA</name>
<dbReference type="Proteomes" id="UP000707731">
    <property type="component" value="Unassembled WGS sequence"/>
</dbReference>
<protein>
    <submittedName>
        <fullName evidence="2">Flavodoxin</fullName>
    </submittedName>
</protein>
<dbReference type="Gene3D" id="3.40.50.360">
    <property type="match status" value="1"/>
</dbReference>
<dbReference type="InterPro" id="IPR008254">
    <property type="entry name" value="Flavodoxin/NO_synth"/>
</dbReference>
<dbReference type="SUPFAM" id="SSF52218">
    <property type="entry name" value="Flavoproteins"/>
    <property type="match status" value="1"/>
</dbReference>
<comment type="caution">
    <text evidence="2">The sequence shown here is derived from an EMBL/GenBank/DDBJ whole genome shotgun (WGS) entry which is preliminary data.</text>
</comment>
<gene>
    <name evidence="2" type="ORF">IU449_04075</name>
</gene>
<evidence type="ECO:0000259" key="1">
    <source>
        <dbReference type="PROSITE" id="PS50902"/>
    </source>
</evidence>
<sequence length="188" mass="20512">MTPTPTRIAVLYATEQGSTRDIADFIAEDLTSRGGEVEVSEVSHAPDLSLFDAVVLGSAIHDMNFLPEAQSYIRAHDQELRTTELWLFGVGLGPALRGPIGRRLGPIVPPEIARQRDLLAPRDYRAFAGVYERAGIPLSARVRYRLMGGGRYGDLRDWPSIRAWSAEIATALGLRSVSIGTEPGTQTP</sequence>
<proteinExistence type="predicted"/>
<dbReference type="PANTHER" id="PTHR38030">
    <property type="entry name" value="PROTOPORPHYRINOGEN IX DEHYDROGENASE [MENAQUINONE]"/>
    <property type="match status" value="1"/>
</dbReference>
<feature type="domain" description="Flavodoxin-like" evidence="1">
    <location>
        <begin position="8"/>
        <end position="188"/>
    </location>
</feature>
<organism evidence="2 3">
    <name type="scientific">Nocardia higoensis</name>
    <dbReference type="NCBI Taxonomy" id="228599"/>
    <lineage>
        <taxon>Bacteria</taxon>
        <taxon>Bacillati</taxon>
        <taxon>Actinomycetota</taxon>
        <taxon>Actinomycetes</taxon>
        <taxon>Mycobacteriales</taxon>
        <taxon>Nocardiaceae</taxon>
        <taxon>Nocardia</taxon>
    </lineage>
</organism>
<reference evidence="2 3" key="1">
    <citation type="submission" date="2020-10" db="EMBL/GenBank/DDBJ databases">
        <title>Identification of Nocardia species via Next-generation sequencing and recognition of intraspecies genetic diversity.</title>
        <authorList>
            <person name="Li P."/>
            <person name="Li P."/>
            <person name="Lu B."/>
        </authorList>
    </citation>
    <scope>NUCLEOTIDE SEQUENCE [LARGE SCALE GENOMIC DNA]</scope>
    <source>
        <strain evidence="2 3">BJ06-0143</strain>
    </source>
</reference>
<dbReference type="PANTHER" id="PTHR38030:SF2">
    <property type="entry name" value="PROTOPORPHYRINOGEN IX DEHYDROGENASE [QUINONE]"/>
    <property type="match status" value="1"/>
</dbReference>
<dbReference type="InterPro" id="IPR029039">
    <property type="entry name" value="Flavoprotein-like_sf"/>
</dbReference>
<dbReference type="PROSITE" id="PS50902">
    <property type="entry name" value="FLAVODOXIN_LIKE"/>
    <property type="match status" value="1"/>
</dbReference>
<dbReference type="PROSITE" id="PS00201">
    <property type="entry name" value="FLAVODOXIN"/>
    <property type="match status" value="1"/>
</dbReference>